<dbReference type="GO" id="GO:0000981">
    <property type="term" value="F:DNA-binding transcription factor activity, RNA polymerase II-specific"/>
    <property type="evidence" value="ECO:0007669"/>
    <property type="project" value="InterPro"/>
</dbReference>
<comment type="caution">
    <text evidence="7">The sequence shown here is derived from an EMBL/GenBank/DDBJ whole genome shotgun (WGS) entry which is preliminary data.</text>
</comment>
<keyword evidence="4" id="KW-0804">Transcription</keyword>
<name>A0A3D8RFL5_9HELO</name>
<evidence type="ECO:0000256" key="1">
    <source>
        <dbReference type="ARBA" id="ARBA00004123"/>
    </source>
</evidence>
<keyword evidence="2" id="KW-0805">Transcription regulation</keyword>
<dbReference type="SUPFAM" id="SSF57701">
    <property type="entry name" value="Zn2/Cys6 DNA-binding domain"/>
    <property type="match status" value="1"/>
</dbReference>
<evidence type="ECO:0000259" key="6">
    <source>
        <dbReference type="PROSITE" id="PS00463"/>
    </source>
</evidence>
<keyword evidence="8" id="KW-1185">Reference proteome</keyword>
<keyword evidence="3" id="KW-0238">DNA-binding</keyword>
<evidence type="ECO:0000313" key="7">
    <source>
        <dbReference type="EMBL" id="RDW72822.1"/>
    </source>
</evidence>
<dbReference type="GO" id="GO:0005634">
    <property type="term" value="C:nucleus"/>
    <property type="evidence" value="ECO:0007669"/>
    <property type="project" value="UniProtKB-SubCell"/>
</dbReference>
<dbReference type="OrthoDB" id="5226580at2759"/>
<evidence type="ECO:0000256" key="2">
    <source>
        <dbReference type="ARBA" id="ARBA00023015"/>
    </source>
</evidence>
<dbReference type="PANTHER" id="PTHR31845:SF10">
    <property type="entry name" value="ZN(II)2CYS6 TRANSCRIPTION FACTOR (EUROFUNG)"/>
    <property type="match status" value="1"/>
</dbReference>
<dbReference type="STRING" id="1849047.A0A3D8RFL5"/>
<dbReference type="PROSITE" id="PS00463">
    <property type="entry name" value="ZN2_CY6_FUNGAL_1"/>
    <property type="match status" value="1"/>
</dbReference>
<dbReference type="CDD" id="cd12148">
    <property type="entry name" value="fungal_TF_MHR"/>
    <property type="match status" value="1"/>
</dbReference>
<comment type="subcellular location">
    <subcellularLocation>
        <location evidence="1">Nucleus</location>
    </subcellularLocation>
</comment>
<dbReference type="GO" id="GO:0008270">
    <property type="term" value="F:zinc ion binding"/>
    <property type="evidence" value="ECO:0007669"/>
    <property type="project" value="InterPro"/>
</dbReference>
<dbReference type="InterPro" id="IPR051089">
    <property type="entry name" value="prtT"/>
</dbReference>
<dbReference type="PANTHER" id="PTHR31845">
    <property type="entry name" value="FINGER DOMAIN PROTEIN, PUTATIVE-RELATED"/>
    <property type="match status" value="1"/>
</dbReference>
<dbReference type="InterPro" id="IPR036864">
    <property type="entry name" value="Zn2-C6_fun-type_DNA-bd_sf"/>
</dbReference>
<feature type="domain" description="Zn(2)-C6 fungal-type" evidence="6">
    <location>
        <begin position="14"/>
        <end position="46"/>
    </location>
</feature>
<dbReference type="EMBL" id="PDLM01000007">
    <property type="protein sequence ID" value="RDW72822.1"/>
    <property type="molecule type" value="Genomic_DNA"/>
</dbReference>
<keyword evidence="5" id="KW-0539">Nucleus</keyword>
<dbReference type="Gene3D" id="4.10.240.10">
    <property type="entry name" value="Zn(2)-C6 fungal-type DNA-binding domain"/>
    <property type="match status" value="1"/>
</dbReference>
<accession>A0A3D8RFL5</accession>
<dbReference type="AlphaFoldDB" id="A0A3D8RFL5"/>
<reference evidence="7 8" key="1">
    <citation type="journal article" date="2018" name="IMA Fungus">
        <title>IMA Genome-F 9: Draft genome sequence of Annulohypoxylon stygium, Aspergillus mulundensis, Berkeleyomyces basicola (syn. Thielaviopsis basicola), Ceratocystis smalleyi, two Cercospora beticola strains, Coleophoma cylindrospora, Fusarium fracticaudum, Phialophora cf. hyalina, and Morchella septimelata.</title>
        <authorList>
            <person name="Wingfield B.D."/>
            <person name="Bills G.F."/>
            <person name="Dong Y."/>
            <person name="Huang W."/>
            <person name="Nel W.J."/>
            <person name="Swalarsk-Parry B.S."/>
            <person name="Vaghefi N."/>
            <person name="Wilken P.M."/>
            <person name="An Z."/>
            <person name="de Beer Z.W."/>
            <person name="De Vos L."/>
            <person name="Chen L."/>
            <person name="Duong T.A."/>
            <person name="Gao Y."/>
            <person name="Hammerbacher A."/>
            <person name="Kikkert J.R."/>
            <person name="Li Y."/>
            <person name="Li H."/>
            <person name="Li K."/>
            <person name="Li Q."/>
            <person name="Liu X."/>
            <person name="Ma X."/>
            <person name="Naidoo K."/>
            <person name="Pethybridge S.J."/>
            <person name="Sun J."/>
            <person name="Steenkamp E.T."/>
            <person name="van der Nest M.A."/>
            <person name="van Wyk S."/>
            <person name="Wingfield M.J."/>
            <person name="Xiong C."/>
            <person name="Yue Q."/>
            <person name="Zhang X."/>
        </authorList>
    </citation>
    <scope>NUCLEOTIDE SEQUENCE [LARGE SCALE GENOMIC DNA]</scope>
    <source>
        <strain evidence="7 8">BP6252</strain>
    </source>
</reference>
<organism evidence="7 8">
    <name type="scientific">Coleophoma cylindrospora</name>
    <dbReference type="NCBI Taxonomy" id="1849047"/>
    <lineage>
        <taxon>Eukaryota</taxon>
        <taxon>Fungi</taxon>
        <taxon>Dikarya</taxon>
        <taxon>Ascomycota</taxon>
        <taxon>Pezizomycotina</taxon>
        <taxon>Leotiomycetes</taxon>
        <taxon>Helotiales</taxon>
        <taxon>Dermateaceae</taxon>
        <taxon>Coleophoma</taxon>
    </lineage>
</organism>
<evidence type="ECO:0000256" key="4">
    <source>
        <dbReference type="ARBA" id="ARBA00023163"/>
    </source>
</evidence>
<proteinExistence type="predicted"/>
<evidence type="ECO:0000313" key="8">
    <source>
        <dbReference type="Proteomes" id="UP000256645"/>
    </source>
</evidence>
<sequence length="608" mass="67886">MPPSTLTGVPSTRACQNCSHAKAKCVPQPGASHEQCARCFRLKKTCNAPPRTVRKKRSPNTATHVAQLEQKIEQLVTLISGSQAITGRTGNLTPESQEHNGPSLDLPPPAATNLEILPSVSGCWGLDSQTPKIASALPSQSVPPQLQQSPDLLKTFREKMQPQFPFVIISADLTSEELEVQKPWLHRAVLIASSFEDRPRQMESSTQYILDISRAMFVTGEKSLDMLESLLIYNAWSFYYSPVTALAQSSGLHQLAHTLVFDLALTKPVSEGDSHIQMLINDAIKKIPENGNKEIKRTNDERRALLCCYYIGSVASLFTNKCEALQHSAYLEFCCQALTEAAEHESDLLLVALVRLHSLIEPISKNLSSRAFNDESKAPIWMHINSVRVAVQNFWDSLPSSLQQNSFMITSYHCAELIIYEPSIQNSLFTQTLVGAGSAQRLDMLYSCLNASQKVLEYVMTKPLSTYYIASMIEFNFMRCGIKSLLKLCLLETPGWHAVEVRQKIDPLRYYDHIMGCLEKVGTAMDLNRPPYLRESFPTLGARSMKGVRAWYEAVTNQNNAASQDQQALITTCTGGGLQDWMNIDQFDYLDEVMWLQSMGNTNFMAQA</sequence>
<dbReference type="Proteomes" id="UP000256645">
    <property type="component" value="Unassembled WGS sequence"/>
</dbReference>
<evidence type="ECO:0000256" key="5">
    <source>
        <dbReference type="ARBA" id="ARBA00023242"/>
    </source>
</evidence>
<dbReference type="InterPro" id="IPR001138">
    <property type="entry name" value="Zn2Cys6_DnaBD"/>
</dbReference>
<protein>
    <recommendedName>
        <fullName evidence="6">Zn(2)-C6 fungal-type domain-containing protein</fullName>
    </recommendedName>
</protein>
<evidence type="ECO:0000256" key="3">
    <source>
        <dbReference type="ARBA" id="ARBA00023125"/>
    </source>
</evidence>
<gene>
    <name evidence="7" type="ORF">BP6252_06729</name>
</gene>
<dbReference type="GO" id="GO:0000976">
    <property type="term" value="F:transcription cis-regulatory region binding"/>
    <property type="evidence" value="ECO:0007669"/>
    <property type="project" value="TreeGrafter"/>
</dbReference>